<sequence length="88" mass="9567">MTIRTALRTSRLATYAILFVLVWLLLTTYRVATSFDWSTITSPSFTGPNAVGGIVGVVVLIALVMLLIALYGELSETEPAPEPWPPSE</sequence>
<keyword evidence="1" id="KW-1133">Transmembrane helix</keyword>
<keyword evidence="1" id="KW-0812">Transmembrane</keyword>
<evidence type="ECO:0000313" key="3">
    <source>
        <dbReference type="Proteomes" id="UP001595821"/>
    </source>
</evidence>
<feature type="transmembrane region" description="Helical" evidence="1">
    <location>
        <begin position="12"/>
        <end position="31"/>
    </location>
</feature>
<name>A0ABD5NYK3_9EURY</name>
<accession>A0ABD5NYK3</accession>
<keyword evidence="1" id="KW-0472">Membrane</keyword>
<evidence type="ECO:0000256" key="1">
    <source>
        <dbReference type="SAM" id="Phobius"/>
    </source>
</evidence>
<dbReference type="Proteomes" id="UP001595821">
    <property type="component" value="Unassembled WGS sequence"/>
</dbReference>
<proteinExistence type="predicted"/>
<evidence type="ECO:0008006" key="4">
    <source>
        <dbReference type="Google" id="ProtNLM"/>
    </source>
</evidence>
<comment type="caution">
    <text evidence="2">The sequence shown here is derived from an EMBL/GenBank/DDBJ whole genome shotgun (WGS) entry which is preliminary data.</text>
</comment>
<feature type="transmembrane region" description="Helical" evidence="1">
    <location>
        <begin position="51"/>
        <end position="71"/>
    </location>
</feature>
<protein>
    <recommendedName>
        <fullName evidence="4">Cox cluster protein</fullName>
    </recommendedName>
</protein>
<reference evidence="2 3" key="1">
    <citation type="journal article" date="2014" name="Int. J. Syst. Evol. Microbiol.">
        <title>Complete genome sequence of Corynebacterium casei LMG S-19264T (=DSM 44701T), isolated from a smear-ripened cheese.</title>
        <authorList>
            <consortium name="US DOE Joint Genome Institute (JGI-PGF)"/>
            <person name="Walter F."/>
            <person name="Albersmeier A."/>
            <person name="Kalinowski J."/>
            <person name="Ruckert C."/>
        </authorList>
    </citation>
    <scope>NUCLEOTIDE SEQUENCE [LARGE SCALE GENOMIC DNA]</scope>
    <source>
        <strain evidence="2 3">IBRC-M 10912</strain>
    </source>
</reference>
<evidence type="ECO:0000313" key="2">
    <source>
        <dbReference type="EMBL" id="MFC4247003.1"/>
    </source>
</evidence>
<gene>
    <name evidence="2" type="ORF">ACFOZ7_08320</name>
</gene>
<dbReference type="RefSeq" id="WP_246971079.1">
    <property type="nucleotide sequence ID" value="NZ_CP095397.1"/>
</dbReference>
<dbReference type="EMBL" id="JBHSDJ010000024">
    <property type="protein sequence ID" value="MFC4247003.1"/>
    <property type="molecule type" value="Genomic_DNA"/>
</dbReference>
<organism evidence="2 3">
    <name type="scientific">Natribaculum luteum</name>
    <dbReference type="NCBI Taxonomy" id="1586232"/>
    <lineage>
        <taxon>Archaea</taxon>
        <taxon>Methanobacteriati</taxon>
        <taxon>Methanobacteriota</taxon>
        <taxon>Stenosarchaea group</taxon>
        <taxon>Halobacteria</taxon>
        <taxon>Halobacteriales</taxon>
        <taxon>Natrialbaceae</taxon>
        <taxon>Natribaculum</taxon>
    </lineage>
</organism>
<dbReference type="AlphaFoldDB" id="A0ABD5NYK3"/>
<dbReference type="GeneID" id="71852185"/>